<proteinExistence type="predicted"/>
<dbReference type="EMBL" id="GBXM01003872">
    <property type="protein sequence ID" value="JAI04706.1"/>
    <property type="molecule type" value="Transcribed_RNA"/>
</dbReference>
<organism evidence="1">
    <name type="scientific">Anguilla anguilla</name>
    <name type="common">European freshwater eel</name>
    <name type="synonym">Muraena anguilla</name>
    <dbReference type="NCBI Taxonomy" id="7936"/>
    <lineage>
        <taxon>Eukaryota</taxon>
        <taxon>Metazoa</taxon>
        <taxon>Chordata</taxon>
        <taxon>Craniata</taxon>
        <taxon>Vertebrata</taxon>
        <taxon>Euteleostomi</taxon>
        <taxon>Actinopterygii</taxon>
        <taxon>Neopterygii</taxon>
        <taxon>Teleostei</taxon>
        <taxon>Anguilliformes</taxon>
        <taxon>Anguillidae</taxon>
        <taxon>Anguilla</taxon>
    </lineage>
</organism>
<evidence type="ECO:0000313" key="1">
    <source>
        <dbReference type="EMBL" id="JAI04703.1"/>
    </source>
</evidence>
<dbReference type="EMBL" id="GBXM01003875">
    <property type="protein sequence ID" value="JAI04703.1"/>
    <property type="molecule type" value="Transcribed_RNA"/>
</dbReference>
<protein>
    <submittedName>
        <fullName evidence="1">Uncharacterized protein</fullName>
    </submittedName>
</protein>
<reference evidence="1" key="1">
    <citation type="submission" date="2014-11" db="EMBL/GenBank/DDBJ databases">
        <authorList>
            <person name="Amaro Gonzalez C."/>
        </authorList>
    </citation>
    <scope>NUCLEOTIDE SEQUENCE</scope>
</reference>
<accession>A0A0E9XPL3</accession>
<sequence length="62" mass="7158">MRHTGSPICFACGPAEGTWQRRWSNFGFVKEEMLNFYSFERYFIGYCCSQGGFQCTVSVPEL</sequence>
<dbReference type="AlphaFoldDB" id="A0A0E9XPL3"/>
<reference evidence="1" key="2">
    <citation type="journal article" date="2015" name="Fish Shellfish Immunol.">
        <title>Early steps in the European eel (Anguilla anguilla)-Vibrio vulnificus interaction in the gills: Role of the RtxA13 toxin.</title>
        <authorList>
            <person name="Callol A."/>
            <person name="Pajuelo D."/>
            <person name="Ebbesson L."/>
            <person name="Teles M."/>
            <person name="MacKenzie S."/>
            <person name="Amaro C."/>
        </authorList>
    </citation>
    <scope>NUCLEOTIDE SEQUENCE</scope>
</reference>
<name>A0A0E9XPL3_ANGAN</name>